<evidence type="ECO:0000313" key="3">
    <source>
        <dbReference type="EMBL" id="MCI2261645.1"/>
    </source>
</evidence>
<protein>
    <submittedName>
        <fullName evidence="4">Heavy-metal-associated domain-containing protein</fullName>
    </submittedName>
</protein>
<gene>
    <name evidence="3" type="ORF">L3V74_08835</name>
    <name evidence="4" type="ORF">Q7W82_05805</name>
</gene>
<dbReference type="Proteomes" id="UP001430647">
    <property type="component" value="Unassembled WGS sequence"/>
</dbReference>
<reference evidence="3 5" key="1">
    <citation type="journal article" date="2022" name="Curr. Microbiol.">
        <title>Xanthomonas indica sp. nov., a Novel Member of Non-Pathogenic Xanthomonas Community from Healthy Rice Seeds.</title>
        <authorList>
            <person name="Rana R."/>
            <person name="Madhavan V.N."/>
            <person name="Saroha T."/>
            <person name="Bansal K."/>
            <person name="Kaur A."/>
            <person name="Sonti R.V."/>
            <person name="Patel H.K."/>
            <person name="Patil P.B."/>
        </authorList>
    </citation>
    <scope>NUCLEOTIDE SEQUENCE [LARGE SCALE GENOMIC DNA]</scope>
    <source>
        <strain evidence="3 5">PPL560</strain>
    </source>
</reference>
<evidence type="ECO:0000256" key="1">
    <source>
        <dbReference type="ARBA" id="ARBA00022723"/>
    </source>
</evidence>
<keyword evidence="5" id="KW-1185">Reference proteome</keyword>
<organism evidence="4">
    <name type="scientific">Xanthomonas indica</name>
    <dbReference type="NCBI Taxonomy" id="2912242"/>
    <lineage>
        <taxon>Bacteria</taxon>
        <taxon>Pseudomonadati</taxon>
        <taxon>Pseudomonadota</taxon>
        <taxon>Gammaproteobacteria</taxon>
        <taxon>Lysobacterales</taxon>
        <taxon>Lysobacteraceae</taxon>
        <taxon>Xanthomonas</taxon>
    </lineage>
</organism>
<dbReference type="Pfam" id="PF00403">
    <property type="entry name" value="HMA"/>
    <property type="match status" value="1"/>
</dbReference>
<keyword evidence="1" id="KW-0479">Metal-binding</keyword>
<dbReference type="RefSeq" id="WP_184502392.1">
    <property type="nucleotide sequence ID" value="NZ_CP131914.1"/>
</dbReference>
<name>A0AAU8I993_9XANT</name>
<dbReference type="PROSITE" id="PS01047">
    <property type="entry name" value="HMA_1"/>
    <property type="match status" value="1"/>
</dbReference>
<dbReference type="CDD" id="cd00371">
    <property type="entry name" value="HMA"/>
    <property type="match status" value="1"/>
</dbReference>
<dbReference type="SUPFAM" id="SSF55008">
    <property type="entry name" value="HMA, heavy metal-associated domain"/>
    <property type="match status" value="1"/>
</dbReference>
<dbReference type="InterPro" id="IPR017969">
    <property type="entry name" value="Heavy-metal-associated_CS"/>
</dbReference>
<dbReference type="EMBL" id="JAKJPQ010000006">
    <property type="protein sequence ID" value="MCI2261645.1"/>
    <property type="molecule type" value="Genomic_DNA"/>
</dbReference>
<reference evidence="4" key="3">
    <citation type="submission" date="2023-08" db="EMBL/GenBank/DDBJ databases">
        <title>Complete genome sequence of Xanthomonas indica.</title>
        <authorList>
            <person name="Patil P.B."/>
            <person name="Rana R."/>
        </authorList>
    </citation>
    <scope>NUCLEOTIDE SEQUENCE</scope>
    <source>
        <strain evidence="4">PPL560</strain>
    </source>
</reference>
<dbReference type="InterPro" id="IPR006121">
    <property type="entry name" value="HMA_dom"/>
</dbReference>
<dbReference type="EMBL" id="CP131914">
    <property type="protein sequence ID" value="XCI81676.1"/>
    <property type="molecule type" value="Genomic_DNA"/>
</dbReference>
<evidence type="ECO:0000313" key="5">
    <source>
        <dbReference type="Proteomes" id="UP001430647"/>
    </source>
</evidence>
<feature type="domain" description="HMA" evidence="2">
    <location>
        <begin position="2"/>
        <end position="68"/>
    </location>
</feature>
<dbReference type="AlphaFoldDB" id="A0AAU8I993"/>
<dbReference type="PROSITE" id="PS50846">
    <property type="entry name" value="HMA_2"/>
    <property type="match status" value="1"/>
</dbReference>
<proteinExistence type="predicted"/>
<dbReference type="KEGG" id="xin:Q7W82_05805"/>
<accession>A0AAU8I993</accession>
<dbReference type="Gene3D" id="3.30.70.100">
    <property type="match status" value="1"/>
</dbReference>
<dbReference type="InterPro" id="IPR036163">
    <property type="entry name" value="HMA_dom_sf"/>
</dbReference>
<reference evidence="3" key="2">
    <citation type="submission" date="2022-01" db="EMBL/GenBank/DDBJ databases">
        <authorList>
            <person name="Rana R."/>
            <person name="Patil P.B."/>
        </authorList>
    </citation>
    <scope>NUCLEOTIDE SEQUENCE</scope>
    <source>
        <strain evidence="3">PPL560</strain>
    </source>
</reference>
<sequence length="71" mass="7138">MQHLDLLVHGMSCGGCSARLQRVLDACPGVAASTVVLEGGRVGIDYDPARIDVAALEQAIADAGFSVAAAG</sequence>
<dbReference type="GO" id="GO:0046872">
    <property type="term" value="F:metal ion binding"/>
    <property type="evidence" value="ECO:0007669"/>
    <property type="project" value="UniProtKB-KW"/>
</dbReference>
<evidence type="ECO:0000313" key="4">
    <source>
        <dbReference type="EMBL" id="XCI81676.1"/>
    </source>
</evidence>
<evidence type="ECO:0000259" key="2">
    <source>
        <dbReference type="PROSITE" id="PS50846"/>
    </source>
</evidence>